<feature type="region of interest" description="Disordered" evidence="1">
    <location>
        <begin position="410"/>
        <end position="528"/>
    </location>
</feature>
<gene>
    <name evidence="3" type="ORF">BO80DRAFT_506497</name>
</gene>
<organism evidence="3 4">
    <name type="scientific">Aspergillus ibericus CBS 121593</name>
    <dbReference type="NCBI Taxonomy" id="1448316"/>
    <lineage>
        <taxon>Eukaryota</taxon>
        <taxon>Fungi</taxon>
        <taxon>Dikarya</taxon>
        <taxon>Ascomycota</taxon>
        <taxon>Pezizomycotina</taxon>
        <taxon>Eurotiomycetes</taxon>
        <taxon>Eurotiomycetidae</taxon>
        <taxon>Eurotiales</taxon>
        <taxon>Aspergillaceae</taxon>
        <taxon>Aspergillus</taxon>
        <taxon>Aspergillus subgen. Circumdati</taxon>
    </lineage>
</organism>
<reference evidence="3 4" key="1">
    <citation type="submission" date="2018-02" db="EMBL/GenBank/DDBJ databases">
        <title>The genomes of Aspergillus section Nigri reveals drivers in fungal speciation.</title>
        <authorList>
            <consortium name="DOE Joint Genome Institute"/>
            <person name="Vesth T.C."/>
            <person name="Nybo J."/>
            <person name="Theobald S."/>
            <person name="Brandl J."/>
            <person name="Frisvad J.C."/>
            <person name="Nielsen K.F."/>
            <person name="Lyhne E.K."/>
            <person name="Kogle M.E."/>
            <person name="Kuo A."/>
            <person name="Riley R."/>
            <person name="Clum A."/>
            <person name="Nolan M."/>
            <person name="Lipzen A."/>
            <person name="Salamov A."/>
            <person name="Henrissat B."/>
            <person name="Wiebenga A."/>
            <person name="De vries R.P."/>
            <person name="Grigoriev I.V."/>
            <person name="Mortensen U.H."/>
            <person name="Andersen M.R."/>
            <person name="Baker S.E."/>
        </authorList>
    </citation>
    <scope>NUCLEOTIDE SEQUENCE [LARGE SCALE GENOMIC DNA]</scope>
    <source>
        <strain evidence="3 4">CBS 121593</strain>
    </source>
</reference>
<sequence>MGRQRWCLQLALLFQSVGHQMENSSPPDYQALYLRAEEEKKLAEEERQREAELRKQAEEERQQESELRKQAEQERDQEREQTRRTTLAELLRHCHNYTSLCLRVESPSRSTTGTVPAPKGKRCPLRLLPWTECTAIQQGIYHSVCTYLAPPGQPAAQVFPSRTVLKGFGEEFKKRAISSEQDLQSYERFGVENHVRDIIAELCRIRAAREEFQLGNGIQFDNHANALDAVDADQSKTDKSANSRPDQYCIHRVDGDKNTTIMTVEYKPPHKLSVENLRAGLRPMQFWDEVVRPDSVPTEGAEKLRYNAAWLTGSAVVQEYHVMLQEGLEYSYLTNGFALVLLRVPYDNPGTLYYHLCEPNMEVNPDDELGSLQQPLTAVARVLCLCLMSFRSQYRDQEWRNATKKLPKWKTSFDHTRSQIPESELQQNPPDSEYAASEYTSSEPTTSEYIPSSSPAPPPADTRRIPTRSRASCASPNLTPRHDSDSDADQAPGGRKRGFSQIASSPSSPSAQRSAHLAGDQYTPIGSQGQQHTAQFCTQKCLRSLQRGGQLDVTCPNVMLHRQGGDSSQHPINAKTLIKQLKQQLDENIDRDCTPMGGCGASGVPFKVTCTAYGYTMVGKGTTSRRWEEVKREEVVYRVLDQAQASAVPVFLGAIDLAKSYFVHGAGEICHMLIMAWGGEPIHKIERDTTITREIARSEKEICSLGVLHQDLRSDNILWNAELGRALIIDFHCSKLNHRPMKRRVKSPGRHPCRELHKRKRLCIV</sequence>
<feature type="region of interest" description="Disordered" evidence="1">
    <location>
        <begin position="40"/>
        <end position="83"/>
    </location>
</feature>
<dbReference type="EMBL" id="KZ824510">
    <property type="protein sequence ID" value="RAK94950.1"/>
    <property type="molecule type" value="Genomic_DNA"/>
</dbReference>
<evidence type="ECO:0008006" key="5">
    <source>
        <dbReference type="Google" id="ProtNLM"/>
    </source>
</evidence>
<protein>
    <recommendedName>
        <fullName evidence="5">Protein kinase domain-containing protein</fullName>
    </recommendedName>
</protein>
<dbReference type="SUPFAM" id="SSF56112">
    <property type="entry name" value="Protein kinase-like (PK-like)"/>
    <property type="match status" value="1"/>
</dbReference>
<evidence type="ECO:0000256" key="2">
    <source>
        <dbReference type="SAM" id="SignalP"/>
    </source>
</evidence>
<feature type="chain" id="PRO_5017176448" description="Protein kinase domain-containing protein" evidence="2">
    <location>
        <begin position="20"/>
        <end position="765"/>
    </location>
</feature>
<dbReference type="VEuPathDB" id="FungiDB:BO80DRAFT_506497"/>
<dbReference type="InterPro" id="IPR011009">
    <property type="entry name" value="Kinase-like_dom_sf"/>
</dbReference>
<keyword evidence="4" id="KW-1185">Reference proteome</keyword>
<name>A0A395GHU4_9EURO</name>
<dbReference type="RefSeq" id="XP_025569278.1">
    <property type="nucleotide sequence ID" value="XM_025724549.1"/>
</dbReference>
<dbReference type="STRING" id="1448316.A0A395GHU4"/>
<dbReference type="AlphaFoldDB" id="A0A395GHU4"/>
<evidence type="ECO:0000313" key="4">
    <source>
        <dbReference type="Proteomes" id="UP000249402"/>
    </source>
</evidence>
<feature type="compositionally biased region" description="Low complexity" evidence="1">
    <location>
        <begin position="432"/>
        <end position="453"/>
    </location>
</feature>
<feature type="compositionally biased region" description="Polar residues" evidence="1">
    <location>
        <begin position="418"/>
        <end position="430"/>
    </location>
</feature>
<evidence type="ECO:0000256" key="1">
    <source>
        <dbReference type="SAM" id="MobiDB-lite"/>
    </source>
</evidence>
<dbReference type="GeneID" id="37229414"/>
<dbReference type="Gene3D" id="1.10.510.10">
    <property type="entry name" value="Transferase(Phosphotransferase) domain 1"/>
    <property type="match status" value="1"/>
</dbReference>
<dbReference type="Proteomes" id="UP000249402">
    <property type="component" value="Unassembled WGS sequence"/>
</dbReference>
<feature type="compositionally biased region" description="Low complexity" evidence="1">
    <location>
        <begin position="500"/>
        <end position="515"/>
    </location>
</feature>
<feature type="compositionally biased region" description="Polar residues" evidence="1">
    <location>
        <begin position="469"/>
        <end position="478"/>
    </location>
</feature>
<keyword evidence="2" id="KW-0732">Signal</keyword>
<evidence type="ECO:0000313" key="3">
    <source>
        <dbReference type="EMBL" id="RAK94950.1"/>
    </source>
</evidence>
<accession>A0A395GHU4</accession>
<proteinExistence type="predicted"/>
<feature type="signal peptide" evidence="2">
    <location>
        <begin position="1"/>
        <end position="19"/>
    </location>
</feature>
<dbReference type="OrthoDB" id="2156052at2759"/>